<evidence type="ECO:0000313" key="1">
    <source>
        <dbReference type="EMBL" id="CSC29230.1"/>
    </source>
</evidence>
<protein>
    <submittedName>
        <fullName evidence="1">Uncharacterized protein</fullName>
    </submittedName>
</protein>
<proteinExistence type="predicted"/>
<evidence type="ECO:0000313" key="2">
    <source>
        <dbReference type="Proteomes" id="UP000041770"/>
    </source>
</evidence>
<sequence>MPPVTNTFMPSLLHVFGDCNGFSAIAKTLMPLDLKTGSTIPEANGSNLRSRFKLLNIPLWRKEGERRTIRNICGIALNSECSKTRKIY</sequence>
<dbReference type="Proteomes" id="UP000041770">
    <property type="component" value="Unassembled WGS sequence"/>
</dbReference>
<reference evidence="1 2" key="1">
    <citation type="submission" date="2015-07" db="EMBL/GenBank/DDBJ databases">
        <authorList>
            <consortium name="Pathogen Informatics"/>
        </authorList>
    </citation>
    <scope>NUCLEOTIDE SEQUENCE [LARGE SCALE GENOMIC DNA]</scope>
    <source>
        <strain evidence="1 2">A316</strain>
    </source>
</reference>
<name>A0A655T2G4_VIBCL</name>
<dbReference type="AlphaFoldDB" id="A0A655T2G4"/>
<dbReference type="EMBL" id="CWQY01000005">
    <property type="protein sequence ID" value="CSC29230.1"/>
    <property type="molecule type" value="Genomic_DNA"/>
</dbReference>
<accession>A0A655T2G4</accession>
<gene>
    <name evidence="1" type="ORF">ERS013200_01048</name>
</gene>
<organism evidence="1 2">
    <name type="scientific">Vibrio cholerae</name>
    <dbReference type="NCBI Taxonomy" id="666"/>
    <lineage>
        <taxon>Bacteria</taxon>
        <taxon>Pseudomonadati</taxon>
        <taxon>Pseudomonadota</taxon>
        <taxon>Gammaproteobacteria</taxon>
        <taxon>Vibrionales</taxon>
        <taxon>Vibrionaceae</taxon>
        <taxon>Vibrio</taxon>
    </lineage>
</organism>